<reference evidence="2 3" key="1">
    <citation type="journal article" date="2016" name="Nat. Commun.">
        <title>Thousands of microbial genomes shed light on interconnected biogeochemical processes in an aquifer system.</title>
        <authorList>
            <person name="Anantharaman K."/>
            <person name="Brown C.T."/>
            <person name="Hug L.A."/>
            <person name="Sharon I."/>
            <person name="Castelle C.J."/>
            <person name="Probst A.J."/>
            <person name="Thomas B.C."/>
            <person name="Singh A."/>
            <person name="Wilkins M.J."/>
            <person name="Karaoz U."/>
            <person name="Brodie E.L."/>
            <person name="Williams K.H."/>
            <person name="Hubbard S.S."/>
            <person name="Banfield J.F."/>
        </authorList>
    </citation>
    <scope>NUCLEOTIDE SEQUENCE [LARGE SCALE GENOMIC DNA]</scope>
</reference>
<evidence type="ECO:0000313" key="2">
    <source>
        <dbReference type="EMBL" id="OHA51210.1"/>
    </source>
</evidence>
<evidence type="ECO:0000259" key="1">
    <source>
        <dbReference type="Pfam" id="PF21805"/>
    </source>
</evidence>
<protein>
    <recommendedName>
        <fullName evidence="1">Imm-5-like domain-containing protein</fullName>
    </recommendedName>
</protein>
<dbReference type="InterPro" id="IPR048667">
    <property type="entry name" value="Imm5-like"/>
</dbReference>
<proteinExistence type="predicted"/>
<comment type="caution">
    <text evidence="2">The sequence shown here is derived from an EMBL/GenBank/DDBJ whole genome shotgun (WGS) entry which is preliminary data.</text>
</comment>
<dbReference type="AlphaFoldDB" id="A0A1G2PS81"/>
<organism evidence="2 3">
    <name type="scientific">Candidatus Terrybacteria bacterium RIFCSPLOWO2_01_FULL_40_23</name>
    <dbReference type="NCBI Taxonomy" id="1802366"/>
    <lineage>
        <taxon>Bacteria</taxon>
        <taxon>Candidatus Terryibacteriota</taxon>
    </lineage>
</organism>
<accession>A0A1G2PS81</accession>
<dbReference type="Pfam" id="PF21805">
    <property type="entry name" value="Imm5_like"/>
    <property type="match status" value="1"/>
</dbReference>
<dbReference type="EMBL" id="MHSW01000025">
    <property type="protein sequence ID" value="OHA51210.1"/>
    <property type="molecule type" value="Genomic_DNA"/>
</dbReference>
<sequence>MKLDKKDHKALVLWAADCAEHVLPYFEKEYPKDNRPRKAIEEARSWARGDEPMKMSVIRSAALAAHAAARATENPAARAAARAAGQAVATVHVAGHAGAVVYYINKVVEAVLAGQVNIARERAWLRRKLADERFQKHLRSIVLK</sequence>
<feature type="domain" description="Imm-5-like" evidence="1">
    <location>
        <begin position="2"/>
        <end position="131"/>
    </location>
</feature>
<gene>
    <name evidence="2" type="ORF">A3A97_02760</name>
</gene>
<evidence type="ECO:0000313" key="3">
    <source>
        <dbReference type="Proteomes" id="UP000176951"/>
    </source>
</evidence>
<name>A0A1G2PS81_9BACT</name>
<dbReference type="Proteomes" id="UP000176951">
    <property type="component" value="Unassembled WGS sequence"/>
</dbReference>